<gene>
    <name evidence="2" type="ORF">GCM10011376_33490</name>
</gene>
<name>A0ABQ3HRD0_9ACTN</name>
<organism evidence="2 3">
    <name type="scientific">Nocardioides flavus</name>
    <name type="common">ex Wang et al. 2016</name>
    <dbReference type="NCBI Taxonomy" id="2058780"/>
    <lineage>
        <taxon>Bacteria</taxon>
        <taxon>Bacillati</taxon>
        <taxon>Actinomycetota</taxon>
        <taxon>Actinomycetes</taxon>
        <taxon>Propionibacteriales</taxon>
        <taxon>Nocardioidaceae</taxon>
        <taxon>Nocardioides</taxon>
    </lineage>
</organism>
<sequence>MHQRDVAVRQRDRQAGRHQRPLARREVDVHGGVQVGAGVARVGVRRDRQVGVEAEDGDVEVGGDGMVWVVVGHED</sequence>
<dbReference type="EMBL" id="BNAD01000012">
    <property type="protein sequence ID" value="GHE18739.1"/>
    <property type="molecule type" value="Genomic_DNA"/>
</dbReference>
<reference evidence="3" key="1">
    <citation type="journal article" date="2019" name="Int. J. Syst. Evol. Microbiol.">
        <title>The Global Catalogue of Microorganisms (GCM) 10K type strain sequencing project: providing services to taxonomists for standard genome sequencing and annotation.</title>
        <authorList>
            <consortium name="The Broad Institute Genomics Platform"/>
            <consortium name="The Broad Institute Genome Sequencing Center for Infectious Disease"/>
            <person name="Wu L."/>
            <person name="Ma J."/>
        </authorList>
    </citation>
    <scope>NUCLEOTIDE SEQUENCE [LARGE SCALE GENOMIC DNA]</scope>
    <source>
        <strain evidence="3">CGMCC 1.12791</strain>
    </source>
</reference>
<dbReference type="Proteomes" id="UP000597341">
    <property type="component" value="Unassembled WGS sequence"/>
</dbReference>
<protein>
    <submittedName>
        <fullName evidence="2">Uncharacterized protein</fullName>
    </submittedName>
</protein>
<feature type="region of interest" description="Disordered" evidence="1">
    <location>
        <begin position="1"/>
        <end position="23"/>
    </location>
</feature>
<evidence type="ECO:0000313" key="2">
    <source>
        <dbReference type="EMBL" id="GHE18739.1"/>
    </source>
</evidence>
<proteinExistence type="predicted"/>
<accession>A0ABQ3HRD0</accession>
<evidence type="ECO:0000256" key="1">
    <source>
        <dbReference type="SAM" id="MobiDB-lite"/>
    </source>
</evidence>
<comment type="caution">
    <text evidence="2">The sequence shown here is derived from an EMBL/GenBank/DDBJ whole genome shotgun (WGS) entry which is preliminary data.</text>
</comment>
<keyword evidence="3" id="KW-1185">Reference proteome</keyword>
<feature type="compositionally biased region" description="Basic and acidic residues" evidence="1">
    <location>
        <begin position="1"/>
        <end position="15"/>
    </location>
</feature>
<evidence type="ECO:0000313" key="3">
    <source>
        <dbReference type="Proteomes" id="UP000597341"/>
    </source>
</evidence>